<accession>A0A1H3D1L8</accession>
<dbReference type="Gene3D" id="3.40.50.720">
    <property type="entry name" value="NAD(P)-binding Rossmann-like Domain"/>
    <property type="match status" value="1"/>
</dbReference>
<dbReference type="RefSeq" id="WP_090230451.1">
    <property type="nucleotide sequence ID" value="NZ_FNNU01000005.1"/>
</dbReference>
<dbReference type="AlphaFoldDB" id="A0A1H3D1L8"/>
<dbReference type="STRING" id="1007099.SAMN05216287_3260"/>
<proteinExistence type="predicted"/>
<keyword evidence="2" id="KW-1185">Reference proteome</keyword>
<name>A0A1H3D1L8_9PSED</name>
<reference evidence="2" key="1">
    <citation type="submission" date="2016-10" db="EMBL/GenBank/DDBJ databases">
        <authorList>
            <person name="Varghese N."/>
            <person name="Submissions S."/>
        </authorList>
    </citation>
    <scope>NUCLEOTIDE SEQUENCE [LARGE SCALE GENOMIC DNA]</scope>
    <source>
        <strain evidence="2">NRRL B-59562</strain>
    </source>
</reference>
<dbReference type="Proteomes" id="UP000243778">
    <property type="component" value="Unassembled WGS sequence"/>
</dbReference>
<evidence type="ECO:0008006" key="3">
    <source>
        <dbReference type="Google" id="ProtNLM"/>
    </source>
</evidence>
<evidence type="ECO:0000313" key="1">
    <source>
        <dbReference type="EMBL" id="SDX60373.1"/>
    </source>
</evidence>
<dbReference type="EMBL" id="FNNU01000005">
    <property type="protein sequence ID" value="SDX60373.1"/>
    <property type="molecule type" value="Genomic_DNA"/>
</dbReference>
<dbReference type="SUPFAM" id="SSF51735">
    <property type="entry name" value="NAD(P)-binding Rossmann-fold domains"/>
    <property type="match status" value="1"/>
</dbReference>
<evidence type="ECO:0000313" key="2">
    <source>
        <dbReference type="Proteomes" id="UP000243778"/>
    </source>
</evidence>
<gene>
    <name evidence="1" type="ORF">SAMN05216287_3260</name>
</gene>
<dbReference type="InterPro" id="IPR036291">
    <property type="entry name" value="NAD(P)-bd_dom_sf"/>
</dbReference>
<sequence length="126" mass="13764">MKEFRIALIGAGETGTPLLEQLLAAPFVKMLGVADIDVQSPGMILARQHGVHVTTDFTELAAIGEELDILIDVTGKPEVRELLRKQMIDSGNRHTLIMHELISLLMLSLSAGKLVESKHVALDYHA</sequence>
<dbReference type="OrthoDB" id="9810660at2"/>
<protein>
    <recommendedName>
        <fullName evidence="3">Oxidoreductase</fullName>
    </recommendedName>
</protein>
<organism evidence="1 2">
    <name type="scientific">Pseudomonas kuykendallii</name>
    <dbReference type="NCBI Taxonomy" id="1007099"/>
    <lineage>
        <taxon>Bacteria</taxon>
        <taxon>Pseudomonadati</taxon>
        <taxon>Pseudomonadota</taxon>
        <taxon>Gammaproteobacteria</taxon>
        <taxon>Pseudomonadales</taxon>
        <taxon>Pseudomonadaceae</taxon>
        <taxon>Pseudomonas</taxon>
    </lineage>
</organism>